<dbReference type="Proteomes" id="UP000199586">
    <property type="component" value="Unassembled WGS sequence"/>
</dbReference>
<gene>
    <name evidence="1" type="ORF">SAMN04488241_103103</name>
</gene>
<evidence type="ECO:0000313" key="2">
    <source>
        <dbReference type="Proteomes" id="UP000199586"/>
    </source>
</evidence>
<organism evidence="1 2">
    <name type="scientific">Sphingomonas rubra</name>
    <dbReference type="NCBI Taxonomy" id="634430"/>
    <lineage>
        <taxon>Bacteria</taxon>
        <taxon>Pseudomonadati</taxon>
        <taxon>Pseudomonadota</taxon>
        <taxon>Alphaproteobacteria</taxon>
        <taxon>Sphingomonadales</taxon>
        <taxon>Sphingomonadaceae</taxon>
        <taxon>Sphingomonas</taxon>
    </lineage>
</organism>
<dbReference type="EMBL" id="FOXP01000003">
    <property type="protein sequence ID" value="SFP55241.1"/>
    <property type="molecule type" value="Genomic_DNA"/>
</dbReference>
<name>A0A1I5RA92_9SPHN</name>
<evidence type="ECO:0000313" key="1">
    <source>
        <dbReference type="EMBL" id="SFP55241.1"/>
    </source>
</evidence>
<proteinExistence type="predicted"/>
<dbReference type="AlphaFoldDB" id="A0A1I5RA92"/>
<sequence>MNILPDKYTPEEFTLLGASAAIMEWIDRPVSISSLWQNVRADLRVRSFDRFADSLSLLYATKVIDAQDGRIFRAHP</sequence>
<dbReference type="Pfam" id="PF20293">
    <property type="entry name" value="MC6"/>
    <property type="match status" value="1"/>
</dbReference>
<dbReference type="RefSeq" id="WP_093332058.1">
    <property type="nucleotide sequence ID" value="NZ_FOXP01000003.1"/>
</dbReference>
<dbReference type="InterPro" id="IPR046897">
    <property type="entry name" value="ABC-3C_MC6"/>
</dbReference>
<accession>A0A1I5RA92</accession>
<protein>
    <submittedName>
        <fullName evidence="1">Uncharacterized protein</fullName>
    </submittedName>
</protein>
<dbReference type="STRING" id="634430.SAMN04488241_103103"/>
<reference evidence="1 2" key="1">
    <citation type="submission" date="2016-10" db="EMBL/GenBank/DDBJ databases">
        <authorList>
            <person name="de Groot N.N."/>
        </authorList>
    </citation>
    <scope>NUCLEOTIDE SEQUENCE [LARGE SCALE GENOMIC DNA]</scope>
    <source>
        <strain evidence="1 2">CGMCC 1.9113</strain>
    </source>
</reference>
<keyword evidence="2" id="KW-1185">Reference proteome</keyword>